<dbReference type="GO" id="GO:0004370">
    <property type="term" value="F:glycerol kinase activity"/>
    <property type="evidence" value="ECO:0007669"/>
    <property type="project" value="TreeGrafter"/>
</dbReference>
<dbReference type="GO" id="GO:0019563">
    <property type="term" value="P:glycerol catabolic process"/>
    <property type="evidence" value="ECO:0007669"/>
    <property type="project" value="TreeGrafter"/>
</dbReference>
<evidence type="ECO:0000256" key="3">
    <source>
        <dbReference type="ARBA" id="ARBA00022741"/>
    </source>
</evidence>
<dbReference type="RefSeq" id="WP_015358748.1">
    <property type="nucleotide sequence ID" value="NZ_CP014672.1"/>
</dbReference>
<feature type="domain" description="Carbohydrate kinase FGGY N-terminal" evidence="8">
    <location>
        <begin position="5"/>
        <end position="253"/>
    </location>
</feature>
<dbReference type="PROSITE" id="PS00933">
    <property type="entry name" value="FGGY_KINASES_1"/>
    <property type="match status" value="1"/>
</dbReference>
<protein>
    <recommendedName>
        <fullName evidence="7">ATP:glycerol 3-phosphotransferase</fullName>
    </recommendedName>
</protein>
<name>A0A1B1YCG7_THEST</name>
<dbReference type="Proteomes" id="UP000092971">
    <property type="component" value="Chromosome"/>
</dbReference>
<dbReference type="Pfam" id="PF02782">
    <property type="entry name" value="FGGY_C"/>
    <property type="match status" value="1"/>
</dbReference>
<dbReference type="EMBL" id="CP014672">
    <property type="protein sequence ID" value="ANW98447.1"/>
    <property type="molecule type" value="Genomic_DNA"/>
</dbReference>
<dbReference type="FunFam" id="3.30.420.40:FF:000008">
    <property type="entry name" value="Glycerol kinase"/>
    <property type="match status" value="1"/>
</dbReference>
<evidence type="ECO:0000259" key="8">
    <source>
        <dbReference type="Pfam" id="PF00370"/>
    </source>
</evidence>
<dbReference type="Pfam" id="PF00370">
    <property type="entry name" value="FGGY_N"/>
    <property type="match status" value="1"/>
</dbReference>
<dbReference type="PIRSF" id="PIRSF000538">
    <property type="entry name" value="GlpK"/>
    <property type="match status" value="1"/>
</dbReference>
<dbReference type="InterPro" id="IPR043129">
    <property type="entry name" value="ATPase_NBD"/>
</dbReference>
<evidence type="ECO:0000313" key="11">
    <source>
        <dbReference type="Proteomes" id="UP000092971"/>
    </source>
</evidence>
<evidence type="ECO:0000256" key="1">
    <source>
        <dbReference type="ARBA" id="ARBA00009156"/>
    </source>
</evidence>
<dbReference type="Gene3D" id="3.30.420.40">
    <property type="match status" value="2"/>
</dbReference>
<keyword evidence="6" id="KW-0067">ATP-binding</keyword>
<evidence type="ECO:0000256" key="4">
    <source>
        <dbReference type="ARBA" id="ARBA00022777"/>
    </source>
</evidence>
<dbReference type="CDD" id="cd07769">
    <property type="entry name" value="ASKHA_NBD_FGGY_GK"/>
    <property type="match status" value="1"/>
</dbReference>
<evidence type="ECO:0000313" key="10">
    <source>
        <dbReference type="EMBL" id="ANW98447.1"/>
    </source>
</evidence>
<evidence type="ECO:0000259" key="9">
    <source>
        <dbReference type="Pfam" id="PF02782"/>
    </source>
</evidence>
<dbReference type="GO" id="GO:0005829">
    <property type="term" value="C:cytosol"/>
    <property type="evidence" value="ECO:0007669"/>
    <property type="project" value="TreeGrafter"/>
</dbReference>
<organism evidence="10 11">
    <name type="scientific">Thermoclostridium stercorarium subsp. thermolacticum DSM 2910</name>
    <dbReference type="NCBI Taxonomy" id="1121336"/>
    <lineage>
        <taxon>Bacteria</taxon>
        <taxon>Bacillati</taxon>
        <taxon>Bacillota</taxon>
        <taxon>Clostridia</taxon>
        <taxon>Eubacteriales</taxon>
        <taxon>Oscillospiraceae</taxon>
        <taxon>Thermoclostridium</taxon>
    </lineage>
</organism>
<dbReference type="PANTHER" id="PTHR10196:SF69">
    <property type="entry name" value="GLYCEROL KINASE"/>
    <property type="match status" value="1"/>
</dbReference>
<dbReference type="InterPro" id="IPR018484">
    <property type="entry name" value="FGGY_N"/>
</dbReference>
<gene>
    <name evidence="10" type="ORF">CSTERTH_05015</name>
</gene>
<proteinExistence type="inferred from homology"/>
<sequence>MSEKYILAIDQSTSGTKAILFTKDCTVHRRVTIPHKQYYPKPEWVEHDPEEIARNVRTAVSKVMQEGDASWSDVAAIAVTNQRETGMLWDGVTGKPVYNAVVWQCPRAKEKCDLLARDAEIAQYIHKKTGLHISPYFTAPKIQWILNNIPGVREKALDGNLKFGTMDSWVIWNLTGGKVHATDFSNASRTLLLDLESLEWDQKLLDIFEIPRQIMPEIKPSDSIFGFTEGDSVIPEGIPISGVMGDSHAALFGQNCFRPGMTKATYGTGSSVMMNTGDRPVYSDSGIVTSVGWVSASDKVYVLEGNVNFSGKTVEWLAEAGFISSPKEAGKIASALNDNGGVYFVPAFTGLGAPYWDNSAKAIIYGLTLGAKIGNIVRAAEESIVYQITDILDIMRKDSGINLAELRVDGGPTGDSFLMQPGRYRQYKGYCSQS</sequence>
<accession>A0A1B1YCG7</accession>
<dbReference type="InterPro" id="IPR018485">
    <property type="entry name" value="FGGY_C"/>
</dbReference>
<keyword evidence="5" id="KW-0319">Glycerol metabolism</keyword>
<dbReference type="InterPro" id="IPR000577">
    <property type="entry name" value="Carb_kinase_FGGY"/>
</dbReference>
<evidence type="ECO:0000256" key="2">
    <source>
        <dbReference type="ARBA" id="ARBA00022679"/>
    </source>
</evidence>
<keyword evidence="4 10" id="KW-0418">Kinase</keyword>
<dbReference type="NCBIfam" id="NF000756">
    <property type="entry name" value="PRK00047.1"/>
    <property type="match status" value="1"/>
</dbReference>
<feature type="domain" description="Carbohydrate kinase FGGY C-terminal" evidence="9">
    <location>
        <begin position="264"/>
        <end position="420"/>
    </location>
</feature>
<dbReference type="SUPFAM" id="SSF53067">
    <property type="entry name" value="Actin-like ATPase domain"/>
    <property type="match status" value="2"/>
</dbReference>
<dbReference type="GO" id="GO:0005524">
    <property type="term" value="F:ATP binding"/>
    <property type="evidence" value="ECO:0007669"/>
    <property type="project" value="UniProtKB-KW"/>
</dbReference>
<dbReference type="PANTHER" id="PTHR10196">
    <property type="entry name" value="SUGAR KINASE"/>
    <property type="match status" value="1"/>
</dbReference>
<dbReference type="AlphaFoldDB" id="A0A1B1YCG7"/>
<reference evidence="10 11" key="1">
    <citation type="submission" date="2016-02" db="EMBL/GenBank/DDBJ databases">
        <title>Comparison of Clostridium stercorarium subspecies using comparative genomics and transcriptomics.</title>
        <authorList>
            <person name="Schellenberg J."/>
            <person name="Thallinger G."/>
            <person name="Levin D.B."/>
            <person name="Zhang X."/>
            <person name="Alvare G."/>
            <person name="Fristensky B."/>
            <person name="Sparling R."/>
        </authorList>
    </citation>
    <scope>NUCLEOTIDE SEQUENCE [LARGE SCALE GENOMIC DNA]</scope>
    <source>
        <strain evidence="10 11">DSM 2910</strain>
    </source>
</reference>
<evidence type="ECO:0000256" key="6">
    <source>
        <dbReference type="ARBA" id="ARBA00022840"/>
    </source>
</evidence>
<evidence type="ECO:0000256" key="7">
    <source>
        <dbReference type="ARBA" id="ARBA00043149"/>
    </source>
</evidence>
<keyword evidence="2" id="KW-0808">Transferase</keyword>
<dbReference type="InterPro" id="IPR018483">
    <property type="entry name" value="Carb_kinase_FGGY_CS"/>
</dbReference>
<keyword evidence="3" id="KW-0547">Nucleotide-binding</keyword>
<comment type="similarity">
    <text evidence="1">Belongs to the FGGY kinase family.</text>
</comment>
<evidence type="ECO:0000256" key="5">
    <source>
        <dbReference type="ARBA" id="ARBA00022798"/>
    </source>
</evidence>